<evidence type="ECO:0000256" key="3">
    <source>
        <dbReference type="ARBA" id="ARBA00022729"/>
    </source>
</evidence>
<evidence type="ECO:0000313" key="5">
    <source>
        <dbReference type="EMBL" id="RMI31218.1"/>
    </source>
</evidence>
<protein>
    <submittedName>
        <fullName evidence="5">Sulfonate ABC transporter substrate-binding protein</fullName>
    </submittedName>
</protein>
<evidence type="ECO:0000256" key="4">
    <source>
        <dbReference type="SAM" id="MobiDB-lite"/>
    </source>
</evidence>
<evidence type="ECO:0000256" key="2">
    <source>
        <dbReference type="ARBA" id="ARBA00010742"/>
    </source>
</evidence>
<feature type="region of interest" description="Disordered" evidence="4">
    <location>
        <begin position="1"/>
        <end position="24"/>
    </location>
</feature>
<gene>
    <name evidence="5" type="ORF">EBN03_17720</name>
</gene>
<evidence type="ECO:0000256" key="1">
    <source>
        <dbReference type="ARBA" id="ARBA00004418"/>
    </source>
</evidence>
<keyword evidence="3" id="KW-0732">Signal</keyword>
<sequence>MNLGVGQSTGLTETPGAGNPPDGERSIELFRPALRFAACVAIVAAALSGCSSGSGAAAGNRLRLGYFPNLTHATALLGVANGTFGRALGPGVELRTSQFTSGPPAVTALLSDAVDAVFIGATPAVNAYLKTKGNAVIVAGATSGGAELVVRAGIDTPQQLRGRTVADPALGGAQDVSLRYWLQQQGFQVGTAGDGDVHVAPQDNAQIAAAFAAGAIDGAWVPQPYAAQLVGKGAHVLVDERELWPQGRFATTELVVRSSYLKAHRETVVALLRGLVQQTSQVGVDPDAARAQANTVIAGINGTRLADADLAGAWSQLTFTVDPLLSTVREYARRGATVGVLPAGDLTGLADLGPLNDALRAEGRPAVAE</sequence>
<dbReference type="Gene3D" id="3.40.190.10">
    <property type="entry name" value="Periplasmic binding protein-like II"/>
    <property type="match status" value="2"/>
</dbReference>
<dbReference type="SUPFAM" id="SSF53850">
    <property type="entry name" value="Periplasmic binding protein-like II"/>
    <property type="match status" value="1"/>
</dbReference>
<accession>A0A3M2L9G9</accession>
<comment type="caution">
    <text evidence="5">The sequence shown here is derived from an EMBL/GenBank/DDBJ whole genome shotgun (WGS) entry which is preliminary data.</text>
</comment>
<name>A0A3M2L9G9_9NOCA</name>
<comment type="subcellular location">
    <subcellularLocation>
        <location evidence="1">Periplasm</location>
    </subcellularLocation>
</comment>
<comment type="similarity">
    <text evidence="2">Belongs to the bacterial solute-binding protein SsuA/TauA family.</text>
</comment>
<dbReference type="EMBL" id="RFFH01000007">
    <property type="protein sequence ID" value="RMI31218.1"/>
    <property type="molecule type" value="Genomic_DNA"/>
</dbReference>
<organism evidence="5 6">
    <name type="scientific">Nocardia stercoris</name>
    <dbReference type="NCBI Taxonomy" id="2483361"/>
    <lineage>
        <taxon>Bacteria</taxon>
        <taxon>Bacillati</taxon>
        <taxon>Actinomycetota</taxon>
        <taxon>Actinomycetes</taxon>
        <taxon>Mycobacteriales</taxon>
        <taxon>Nocardiaceae</taxon>
        <taxon>Nocardia</taxon>
    </lineage>
</organism>
<reference evidence="5 6" key="1">
    <citation type="submission" date="2018-10" db="EMBL/GenBank/DDBJ databases">
        <title>Isolation from cow dung.</title>
        <authorList>
            <person name="Ling L."/>
        </authorList>
    </citation>
    <scope>NUCLEOTIDE SEQUENCE [LARGE SCALE GENOMIC DNA]</scope>
    <source>
        <strain evidence="5 6">NEAU-LL90</strain>
    </source>
</reference>
<dbReference type="GO" id="GO:0042597">
    <property type="term" value="C:periplasmic space"/>
    <property type="evidence" value="ECO:0007669"/>
    <property type="project" value="UniProtKB-SubCell"/>
</dbReference>
<keyword evidence="6" id="KW-1185">Reference proteome</keyword>
<evidence type="ECO:0000313" key="6">
    <source>
        <dbReference type="Proteomes" id="UP000279275"/>
    </source>
</evidence>
<dbReference type="Proteomes" id="UP000279275">
    <property type="component" value="Unassembled WGS sequence"/>
</dbReference>
<dbReference type="PANTHER" id="PTHR30024:SF47">
    <property type="entry name" value="TAURINE-BINDING PERIPLASMIC PROTEIN"/>
    <property type="match status" value="1"/>
</dbReference>
<feature type="compositionally biased region" description="Polar residues" evidence="4">
    <location>
        <begin position="1"/>
        <end position="12"/>
    </location>
</feature>
<dbReference type="AlphaFoldDB" id="A0A3M2L9G9"/>
<dbReference type="Pfam" id="PF13379">
    <property type="entry name" value="NMT1_2"/>
    <property type="match status" value="1"/>
</dbReference>
<dbReference type="PANTHER" id="PTHR30024">
    <property type="entry name" value="ALIPHATIC SULFONATES-BINDING PROTEIN-RELATED"/>
    <property type="match status" value="1"/>
</dbReference>
<proteinExistence type="inferred from homology"/>